<proteinExistence type="predicted"/>
<evidence type="ECO:0000259" key="1">
    <source>
        <dbReference type="Pfam" id="PF12146"/>
    </source>
</evidence>
<sequence length="314" mass="34531">MTEAHFYHSRADQHRIGVHHWPARLDQVNGVAVWLHGMAEHGARYAPLAEALNRAGWHLYCPDHRGHGTSIDDACPQGHLGDQDGWNHTVDDACAILTLAAERHPGLPLVLGGHSMGSFIALAAAERTTLPLDGLVLCGSDYHPGFYYTLMRLPLLFERRRHGKRGTSALIRKLTFESWASQIDGASTDFDWLSNDSAQVQAYIDDPLCGFDCTTETWVALVTGLKDIHSINGLASLPDDLPVLLLGGEADPMSANGRGMMALEKVLHAMEQPVTAHFWDQGRHEILNDTCRDEVLAAITEWLGGEIGRGRRQA</sequence>
<protein>
    <submittedName>
        <fullName evidence="2">Alpha/beta hydrolase</fullName>
    </submittedName>
</protein>
<dbReference type="Pfam" id="PF12146">
    <property type="entry name" value="Hydrolase_4"/>
    <property type="match status" value="1"/>
</dbReference>
<dbReference type="Gene3D" id="3.40.50.1820">
    <property type="entry name" value="alpha/beta hydrolase"/>
    <property type="match status" value="1"/>
</dbReference>
<keyword evidence="3" id="KW-1185">Reference proteome</keyword>
<dbReference type="SUPFAM" id="SSF53474">
    <property type="entry name" value="alpha/beta-Hydrolases"/>
    <property type="match status" value="1"/>
</dbReference>
<evidence type="ECO:0000313" key="3">
    <source>
        <dbReference type="Proteomes" id="UP000010164"/>
    </source>
</evidence>
<gene>
    <name evidence="2" type="ORF">A11A3_15916</name>
</gene>
<name>L0WA97_9GAMM</name>
<evidence type="ECO:0000313" key="2">
    <source>
        <dbReference type="EMBL" id="EKF73007.1"/>
    </source>
</evidence>
<organism evidence="2 3">
    <name type="scientific">Alcanivorax hongdengensis A-11-3</name>
    <dbReference type="NCBI Taxonomy" id="1177179"/>
    <lineage>
        <taxon>Bacteria</taxon>
        <taxon>Pseudomonadati</taxon>
        <taxon>Pseudomonadota</taxon>
        <taxon>Gammaproteobacteria</taxon>
        <taxon>Oceanospirillales</taxon>
        <taxon>Alcanivoracaceae</taxon>
        <taxon>Alcanivorax</taxon>
    </lineage>
</organism>
<dbReference type="GO" id="GO:0016787">
    <property type="term" value="F:hydrolase activity"/>
    <property type="evidence" value="ECO:0007669"/>
    <property type="project" value="UniProtKB-KW"/>
</dbReference>
<reference evidence="2 3" key="1">
    <citation type="journal article" date="2012" name="J. Bacteriol.">
        <title>Genome Sequence of the Alkane-Degrading Bacterium Alcanivorax hongdengensis Type Strain A-11-3.</title>
        <authorList>
            <person name="Lai Q."/>
            <person name="Shao Z."/>
        </authorList>
    </citation>
    <scope>NUCLEOTIDE SEQUENCE [LARGE SCALE GENOMIC DNA]</scope>
    <source>
        <strain evidence="2 3">A-11-3</strain>
    </source>
</reference>
<dbReference type="OrthoDB" id="9806902at2"/>
<dbReference type="InterPro" id="IPR051044">
    <property type="entry name" value="MAG_DAG_Lipase"/>
</dbReference>
<comment type="caution">
    <text evidence="2">The sequence shown here is derived from an EMBL/GenBank/DDBJ whole genome shotgun (WGS) entry which is preliminary data.</text>
</comment>
<dbReference type="InterPro" id="IPR029058">
    <property type="entry name" value="AB_hydrolase_fold"/>
</dbReference>
<dbReference type="STRING" id="1177179.A11A3_15916"/>
<feature type="domain" description="Serine aminopeptidase S33" evidence="1">
    <location>
        <begin position="28"/>
        <end position="290"/>
    </location>
</feature>
<dbReference type="RefSeq" id="WP_008930349.1">
    <property type="nucleotide sequence ID" value="NZ_AMRJ01000039.1"/>
</dbReference>
<dbReference type="Proteomes" id="UP000010164">
    <property type="component" value="Unassembled WGS sequence"/>
</dbReference>
<dbReference type="PATRIC" id="fig|1177179.3.peg.3133"/>
<accession>L0WA97</accession>
<dbReference type="PANTHER" id="PTHR11614">
    <property type="entry name" value="PHOSPHOLIPASE-RELATED"/>
    <property type="match status" value="1"/>
</dbReference>
<dbReference type="EMBL" id="AMRJ01000039">
    <property type="protein sequence ID" value="EKF73007.1"/>
    <property type="molecule type" value="Genomic_DNA"/>
</dbReference>
<dbReference type="InterPro" id="IPR022742">
    <property type="entry name" value="Hydrolase_4"/>
</dbReference>
<dbReference type="eggNOG" id="COG2267">
    <property type="taxonomic scope" value="Bacteria"/>
</dbReference>
<keyword evidence="2" id="KW-0378">Hydrolase</keyword>
<dbReference type="AlphaFoldDB" id="L0WA97"/>